<dbReference type="Pfam" id="PF13424">
    <property type="entry name" value="TPR_12"/>
    <property type="match status" value="6"/>
</dbReference>
<keyword evidence="4" id="KW-1185">Reference proteome</keyword>
<keyword evidence="1" id="KW-0802">TPR repeat</keyword>
<dbReference type="PROSITE" id="PS50005">
    <property type="entry name" value="TPR"/>
    <property type="match status" value="3"/>
</dbReference>
<evidence type="ECO:0000259" key="2">
    <source>
        <dbReference type="Pfam" id="PF12770"/>
    </source>
</evidence>
<dbReference type="SMART" id="SM00028">
    <property type="entry name" value="TPR"/>
    <property type="match status" value="13"/>
</dbReference>
<dbReference type="RefSeq" id="WP_190546436.1">
    <property type="nucleotide sequence ID" value="NZ_CAWPNO010000077.1"/>
</dbReference>
<sequence>MSLHLRLVSWIAPPLLLVFFPYLLPIHTYILSTPAQAQTSQNRKAEADKLFQQGIQQFNTSQFEAALQSWQQALKLYQQIKDRQSEGAALGNLGLAYSSLGNYAKAIEYQQQDLAIAREIKDRQSEGAALGNLGLAYFSLGNYAKAIEYGQQDLAIAREIKDRQGEGQALGNLGIAYSNLGNYAKAIEYGQQDLAIAREIKDRQSEGIALGNLGLAYSNLGNYAKAIEYQQQWLAIAREIKDRQSEGIALGNLGLAYSSLGNYAKAIEYQQQWLAIAREIKDRQSEGAALGNLGINYSNLGNYAKAIEYAEQYLAITREIKDRQSEGGALGNLGIDYSNLGNYAKAIEYAEQHLAIAREIKDRQGEGKALGNLGNAYYNLGNYAKAIEYAEQVLAIAREIKDRQSEGKVLGNLGLAYYGLENYAQAIEYAEQWLAIAREIKDHQSEGKALGNLGLAYLYLGNYAKAIEYAEQYLAITQEIKDRQGEGKALGNLGLAYLYLGNYAKAIEYAEQYLAITREIKDRESEGEALNNIALSLEKQEEPELAIVFYKQSVNVRESIRNDIRTLPREQQESYTQTVADTYRRLADLLLSQGRLLEAQQVLELLKIQELRDFTRNARAGGETSGIALARIEEEILNKYGTLIVFGQQVYECEQKKCNTLSQLRDQLDVLTQKFQQDANAFRKTLQDRLAKDPALLEPEQLRSTAAKIVTTQPGTILIYPLVLKDKIRILLASRAGEKGVVFRSFETPVDQQQLWKTVNQFRTQLSNRDDETAIKTTSQQLYKWLIQPLEKEIKNSNVHHLVFSLDRSTRYIPMAALFDGQKYLIERYAVSTVLNAGLTDAKDRLPKNKQEVRVLAMGVSKAFPGFNALSYVPDELATIIQQSGKAQQGIFPGSEFLNENFTFNSLRDNLTGNKVLHLATHAKFESGRPENSYLLSGSGDKLTVDKIQTLGNYMADTHLVVLSACETALGGVDADGLEMSGMSFYFLTNGAKSVIASLWLVNDASTSQLMQRFYQNLSTGQMTKTEALRQAQLAMLKSNSQGNNSNRSSVNYKLGQGEQSISRNLNHPYYWAPFILIGNGW</sequence>
<feature type="domain" description="CHAT" evidence="2">
    <location>
        <begin position="778"/>
        <end position="1080"/>
    </location>
</feature>
<evidence type="ECO:0000256" key="1">
    <source>
        <dbReference type="PROSITE-ProRule" id="PRU00339"/>
    </source>
</evidence>
<proteinExistence type="predicted"/>
<evidence type="ECO:0000313" key="3">
    <source>
        <dbReference type="EMBL" id="MBD2198580.1"/>
    </source>
</evidence>
<feature type="repeat" description="TPR" evidence="1">
    <location>
        <begin position="487"/>
        <end position="520"/>
    </location>
</feature>
<feature type="repeat" description="TPR" evidence="1">
    <location>
        <begin position="367"/>
        <end position="400"/>
    </location>
</feature>
<reference evidence="3 4" key="1">
    <citation type="journal article" date="2020" name="ISME J.">
        <title>Comparative genomics reveals insights into cyanobacterial evolution and habitat adaptation.</title>
        <authorList>
            <person name="Chen M.Y."/>
            <person name="Teng W.K."/>
            <person name="Zhao L."/>
            <person name="Hu C.X."/>
            <person name="Zhou Y.K."/>
            <person name="Han B.P."/>
            <person name="Song L.R."/>
            <person name="Shu W.S."/>
        </authorList>
    </citation>
    <scope>NUCLEOTIDE SEQUENCE [LARGE SCALE GENOMIC DNA]</scope>
    <source>
        <strain evidence="3 4">FACHB-288</strain>
    </source>
</reference>
<organism evidence="3 4">
    <name type="scientific">Calothrix parietina FACHB-288</name>
    <dbReference type="NCBI Taxonomy" id="2692896"/>
    <lineage>
        <taxon>Bacteria</taxon>
        <taxon>Bacillati</taxon>
        <taxon>Cyanobacteriota</taxon>
        <taxon>Cyanophyceae</taxon>
        <taxon>Nostocales</taxon>
        <taxon>Calotrichaceae</taxon>
        <taxon>Calothrix</taxon>
    </lineage>
</organism>
<dbReference type="Pfam" id="PF13374">
    <property type="entry name" value="TPR_10"/>
    <property type="match status" value="1"/>
</dbReference>
<dbReference type="SUPFAM" id="SSF48452">
    <property type="entry name" value="TPR-like"/>
    <property type="match status" value="4"/>
</dbReference>
<protein>
    <submittedName>
        <fullName evidence="3">Tetratricopeptide repeat protein</fullName>
    </submittedName>
</protein>
<dbReference type="Gene3D" id="1.25.40.10">
    <property type="entry name" value="Tetratricopeptide repeat domain"/>
    <property type="match status" value="4"/>
</dbReference>
<accession>A0ABR8AH75</accession>
<evidence type="ECO:0000313" key="4">
    <source>
        <dbReference type="Proteomes" id="UP000658514"/>
    </source>
</evidence>
<dbReference type="PANTHER" id="PTHR10098">
    <property type="entry name" value="RAPSYN-RELATED"/>
    <property type="match status" value="1"/>
</dbReference>
<gene>
    <name evidence="3" type="ORF">H6G24_24345</name>
</gene>
<comment type="caution">
    <text evidence="3">The sequence shown here is derived from an EMBL/GenBank/DDBJ whole genome shotgun (WGS) entry which is preliminary data.</text>
</comment>
<dbReference type="Proteomes" id="UP000658514">
    <property type="component" value="Unassembled WGS sequence"/>
</dbReference>
<dbReference type="InterPro" id="IPR019734">
    <property type="entry name" value="TPR_rpt"/>
</dbReference>
<dbReference type="InterPro" id="IPR011990">
    <property type="entry name" value="TPR-like_helical_dom_sf"/>
</dbReference>
<dbReference type="Pfam" id="PF12770">
    <property type="entry name" value="CHAT"/>
    <property type="match status" value="1"/>
</dbReference>
<dbReference type="InterPro" id="IPR024983">
    <property type="entry name" value="CHAT_dom"/>
</dbReference>
<dbReference type="EMBL" id="JACJQH010000043">
    <property type="protein sequence ID" value="MBD2198580.1"/>
    <property type="molecule type" value="Genomic_DNA"/>
</dbReference>
<feature type="repeat" description="TPR" evidence="1">
    <location>
        <begin position="447"/>
        <end position="480"/>
    </location>
</feature>
<name>A0ABR8AH75_9CYAN</name>